<name>A0ACB9MH61_BAUVA</name>
<dbReference type="EMBL" id="CM039434">
    <property type="protein sequence ID" value="KAI4322849.1"/>
    <property type="molecule type" value="Genomic_DNA"/>
</dbReference>
<evidence type="ECO:0000313" key="1">
    <source>
        <dbReference type="EMBL" id="KAI4322849.1"/>
    </source>
</evidence>
<gene>
    <name evidence="1" type="ORF">L6164_022503</name>
</gene>
<sequence length="141" mass="15955">MKFNDEEVKHVKKTRLILIVAATTITATLGMIFISFYYIYKVPRNLKDKQNVEADEDDLDLPLIESSKITNATHNFSIMNKIGEGGFGPVYKGRLEDGQEIAVKKLSSRSTQGTTEFKNETIAIVLLVMHGYCGKRTRPWN</sequence>
<dbReference type="Proteomes" id="UP000828941">
    <property type="component" value="Chromosome 9"/>
</dbReference>
<comment type="caution">
    <text evidence="1">The sequence shown here is derived from an EMBL/GenBank/DDBJ whole genome shotgun (WGS) entry which is preliminary data.</text>
</comment>
<protein>
    <submittedName>
        <fullName evidence="1">Uncharacterized protein</fullName>
    </submittedName>
</protein>
<evidence type="ECO:0000313" key="2">
    <source>
        <dbReference type="Proteomes" id="UP000828941"/>
    </source>
</evidence>
<keyword evidence="2" id="KW-1185">Reference proteome</keyword>
<organism evidence="1 2">
    <name type="scientific">Bauhinia variegata</name>
    <name type="common">Purple orchid tree</name>
    <name type="synonym">Phanera variegata</name>
    <dbReference type="NCBI Taxonomy" id="167791"/>
    <lineage>
        <taxon>Eukaryota</taxon>
        <taxon>Viridiplantae</taxon>
        <taxon>Streptophyta</taxon>
        <taxon>Embryophyta</taxon>
        <taxon>Tracheophyta</taxon>
        <taxon>Spermatophyta</taxon>
        <taxon>Magnoliopsida</taxon>
        <taxon>eudicotyledons</taxon>
        <taxon>Gunneridae</taxon>
        <taxon>Pentapetalae</taxon>
        <taxon>rosids</taxon>
        <taxon>fabids</taxon>
        <taxon>Fabales</taxon>
        <taxon>Fabaceae</taxon>
        <taxon>Cercidoideae</taxon>
        <taxon>Cercideae</taxon>
        <taxon>Bauhiniinae</taxon>
        <taxon>Bauhinia</taxon>
    </lineage>
</organism>
<proteinExistence type="predicted"/>
<reference evidence="1 2" key="1">
    <citation type="journal article" date="2022" name="DNA Res.">
        <title>Chromosomal-level genome assembly of the orchid tree Bauhinia variegata (Leguminosae; Cercidoideae) supports the allotetraploid origin hypothesis of Bauhinia.</title>
        <authorList>
            <person name="Zhong Y."/>
            <person name="Chen Y."/>
            <person name="Zheng D."/>
            <person name="Pang J."/>
            <person name="Liu Y."/>
            <person name="Luo S."/>
            <person name="Meng S."/>
            <person name="Qian L."/>
            <person name="Wei D."/>
            <person name="Dai S."/>
            <person name="Zhou R."/>
        </authorList>
    </citation>
    <scope>NUCLEOTIDE SEQUENCE [LARGE SCALE GENOMIC DNA]</scope>
    <source>
        <strain evidence="1">BV-YZ2020</strain>
    </source>
</reference>
<accession>A0ACB9MH61</accession>